<accession>A0A3Q9GD88</accession>
<dbReference type="EMBL" id="CP034662">
    <property type="protein sequence ID" value="AZQ93161.1"/>
    <property type="molecule type" value="Genomic_DNA"/>
</dbReference>
<dbReference type="RefSeq" id="WP_049235490.1">
    <property type="nucleotide sequence ID" value="NZ_CP034662.1"/>
</dbReference>
<protein>
    <submittedName>
        <fullName evidence="7">Pre-toxin domain with VENN motif family protein</fullName>
    </submittedName>
</protein>
<proteinExistence type="predicted"/>
<evidence type="ECO:0000256" key="1">
    <source>
        <dbReference type="ARBA" id="ARBA00004219"/>
    </source>
</evidence>
<feature type="region of interest" description="Disordered" evidence="5">
    <location>
        <begin position="230"/>
        <end position="249"/>
    </location>
</feature>
<feature type="domain" description="VENN motif-containing" evidence="6">
    <location>
        <begin position="10"/>
        <end position="57"/>
    </location>
</feature>
<evidence type="ECO:0000259" key="6">
    <source>
        <dbReference type="Pfam" id="PF04829"/>
    </source>
</evidence>
<evidence type="ECO:0000256" key="3">
    <source>
        <dbReference type="ARBA" id="ARBA00022913"/>
    </source>
</evidence>
<feature type="region of interest" description="Disordered" evidence="5">
    <location>
        <begin position="188"/>
        <end position="216"/>
    </location>
</feature>
<keyword evidence="3" id="KW-1266">Target cell cytoplasm</keyword>
<evidence type="ECO:0000313" key="7">
    <source>
        <dbReference type="EMBL" id="AZQ93161.1"/>
    </source>
</evidence>
<organism evidence="7 8">
    <name type="scientific">Moraxella catarrhalis</name>
    <name type="common">Branhamella catarrhalis</name>
    <dbReference type="NCBI Taxonomy" id="480"/>
    <lineage>
        <taxon>Bacteria</taxon>
        <taxon>Pseudomonadati</taxon>
        <taxon>Pseudomonadota</taxon>
        <taxon>Gammaproteobacteria</taxon>
        <taxon>Moraxellales</taxon>
        <taxon>Moraxellaceae</taxon>
        <taxon>Moraxella</taxon>
    </lineage>
</organism>
<evidence type="ECO:0000313" key="8">
    <source>
        <dbReference type="Proteomes" id="UP000280228"/>
    </source>
</evidence>
<gene>
    <name evidence="7" type="ORF">EJK53_0820</name>
</gene>
<reference evidence="7 8" key="1">
    <citation type="submission" date="2018-12" db="EMBL/GenBank/DDBJ databases">
        <title>Persistence of Moraxella catarrhalis in Chronic Obstructive Pulmonary Disease and Regulation of the Hag/MID Adhesin.</title>
        <authorList>
            <person name="Murphy T."/>
            <person name="Zhao X."/>
            <person name="Vyas G."/>
            <person name="Aluvathingal J."/>
            <person name="Nadendla S."/>
            <person name="Tallon L."/>
            <person name="Tettelin H."/>
        </authorList>
    </citation>
    <scope>NUCLEOTIDE SEQUENCE [LARGE SCALE GENOMIC DNA]</scope>
    <source>
        <strain evidence="7 8">46P58B1</strain>
    </source>
</reference>
<dbReference type="InterPro" id="IPR006914">
    <property type="entry name" value="VENN_dom"/>
</dbReference>
<dbReference type="Pfam" id="PF04829">
    <property type="entry name" value="PT-VENN"/>
    <property type="match status" value="1"/>
</dbReference>
<keyword evidence="2" id="KW-0800">Toxin</keyword>
<dbReference type="GO" id="GO:0090729">
    <property type="term" value="F:toxin activity"/>
    <property type="evidence" value="ECO:0007669"/>
    <property type="project" value="UniProtKB-KW"/>
</dbReference>
<sequence>MWGDYQVDDPNTLTQAQKDKLINQAKLIAGITAAFAGEDVNVAAGVAAEAAQNNALVKSDDIKNFYLHYNTFCSSGSSAACDAIIHQWKYVSYEHAGMTSQEIVAWENSVTQIIEHYNRQCKDNTCRNHLRSQKYRYMIEHAGTPEYLYQLESSLITYIHGPMAAVTAAGHQISGSVVEAYNAVSRQSVRGGSRTQVNNSAKAQKPLSNTSSNYQQTNKKAVEDLRQGVFPGKGEIGQPREMQKSTDPNKAADDFAQQFLGRKPTADDYKQGATMNNNNCQGCWRVQTPDGTWVIYSLISYIY</sequence>
<name>A0A3Q9GD88_MORCA</name>
<dbReference type="Proteomes" id="UP000280228">
    <property type="component" value="Chromosome"/>
</dbReference>
<comment type="subcellular location">
    <subcellularLocation>
        <location evidence="1">Target cell</location>
        <location evidence="1">Target cell cytoplasm</location>
    </subcellularLocation>
</comment>
<evidence type="ECO:0000256" key="2">
    <source>
        <dbReference type="ARBA" id="ARBA00022656"/>
    </source>
</evidence>
<evidence type="ECO:0000256" key="4">
    <source>
        <dbReference type="ARBA" id="ARBA00023026"/>
    </source>
</evidence>
<keyword evidence="4" id="KW-0843">Virulence</keyword>
<dbReference type="AlphaFoldDB" id="A0A3Q9GD88"/>
<evidence type="ECO:0000256" key="5">
    <source>
        <dbReference type="SAM" id="MobiDB-lite"/>
    </source>
</evidence>